<dbReference type="AlphaFoldDB" id="A0A6A6ALT6"/>
<keyword evidence="2" id="KW-0378">Hydrolase</keyword>
<dbReference type="GO" id="GO:0016020">
    <property type="term" value="C:membrane"/>
    <property type="evidence" value="ECO:0007669"/>
    <property type="project" value="TreeGrafter"/>
</dbReference>
<name>A0A6A6ALT6_9PLEO</name>
<keyword evidence="3" id="KW-1185">Reference proteome</keyword>
<evidence type="ECO:0000313" key="3">
    <source>
        <dbReference type="Proteomes" id="UP000799771"/>
    </source>
</evidence>
<dbReference type="Pfam" id="PF00561">
    <property type="entry name" value="Abhydrolase_1"/>
    <property type="match status" value="1"/>
</dbReference>
<dbReference type="EMBL" id="ML977501">
    <property type="protein sequence ID" value="KAF2132133.1"/>
    <property type="molecule type" value="Genomic_DNA"/>
</dbReference>
<dbReference type="Gene3D" id="3.40.50.1820">
    <property type="entry name" value="alpha/beta hydrolase"/>
    <property type="match status" value="1"/>
</dbReference>
<reference evidence="2" key="1">
    <citation type="journal article" date="2020" name="Stud. Mycol.">
        <title>101 Dothideomycetes genomes: a test case for predicting lifestyles and emergence of pathogens.</title>
        <authorList>
            <person name="Haridas S."/>
            <person name="Albert R."/>
            <person name="Binder M."/>
            <person name="Bloem J."/>
            <person name="Labutti K."/>
            <person name="Salamov A."/>
            <person name="Andreopoulos B."/>
            <person name="Baker S."/>
            <person name="Barry K."/>
            <person name="Bills G."/>
            <person name="Bluhm B."/>
            <person name="Cannon C."/>
            <person name="Castanera R."/>
            <person name="Culley D."/>
            <person name="Daum C."/>
            <person name="Ezra D."/>
            <person name="Gonzalez J."/>
            <person name="Henrissat B."/>
            <person name="Kuo A."/>
            <person name="Liang C."/>
            <person name="Lipzen A."/>
            <person name="Lutzoni F."/>
            <person name="Magnuson J."/>
            <person name="Mondo S."/>
            <person name="Nolan M."/>
            <person name="Ohm R."/>
            <person name="Pangilinan J."/>
            <person name="Park H.-J."/>
            <person name="Ramirez L."/>
            <person name="Alfaro M."/>
            <person name="Sun H."/>
            <person name="Tritt A."/>
            <person name="Yoshinaga Y."/>
            <person name="Zwiers L.-H."/>
            <person name="Turgeon B."/>
            <person name="Goodwin S."/>
            <person name="Spatafora J."/>
            <person name="Crous P."/>
            <person name="Grigoriev I."/>
        </authorList>
    </citation>
    <scope>NUCLEOTIDE SEQUENCE</scope>
    <source>
        <strain evidence="2">CBS 119687</strain>
    </source>
</reference>
<dbReference type="SUPFAM" id="SSF53474">
    <property type="entry name" value="alpha/beta-Hydrolases"/>
    <property type="match status" value="1"/>
</dbReference>
<dbReference type="InterPro" id="IPR029058">
    <property type="entry name" value="AB_hydrolase_fold"/>
</dbReference>
<dbReference type="GeneID" id="54408065"/>
<accession>A0A6A6ALT6</accession>
<dbReference type="OrthoDB" id="408373at2759"/>
<evidence type="ECO:0000313" key="2">
    <source>
        <dbReference type="EMBL" id="KAF2132133.1"/>
    </source>
</evidence>
<dbReference type="PANTHER" id="PTHR43798:SF33">
    <property type="entry name" value="HYDROLASE, PUTATIVE (AFU_ORTHOLOGUE AFUA_2G14860)-RELATED"/>
    <property type="match status" value="1"/>
</dbReference>
<gene>
    <name evidence="2" type="ORF">P153DRAFT_364562</name>
</gene>
<dbReference type="PANTHER" id="PTHR43798">
    <property type="entry name" value="MONOACYLGLYCEROL LIPASE"/>
    <property type="match status" value="1"/>
</dbReference>
<dbReference type="InterPro" id="IPR000073">
    <property type="entry name" value="AB_hydrolase_1"/>
</dbReference>
<dbReference type="GO" id="GO:0016787">
    <property type="term" value="F:hydrolase activity"/>
    <property type="evidence" value="ECO:0007669"/>
    <property type="project" value="UniProtKB-KW"/>
</dbReference>
<sequence>MARILDLVKFTNPRFYFLIGVASLGSLLFSSTLRSDRPRIVASPLETILPQLSAEDTKKLPYPPDALPGARDVQSPYGSIRVYEWGPEDGERILLIHGISTPSVALTDLAHKLVSKGCRVMLFDLFGRGYSSGPSPSTHNYDSCLYTTQIHLVLSSSALSWSRSNPFTVIGYSLGGALALDFTSYFPHLVHALILLAPGGLIRHSHTTWKSRLLYSTLGIIPESLTERLVAKRLWTGPETARTIEPEPAGAVVEKAETKRRGDAVYASSHHNLLPGNAASSVSAVVDWQIQHHAGFVPAFISSIRYAPVHGEQGRWNVVRENIENGVGGLKKVWVVLGESDPIIVAEEIVEDATSALGEENVGVTIVSGVGHEVAIERAEEILGVVGKALGREGW</sequence>
<dbReference type="PRINTS" id="PR00111">
    <property type="entry name" value="ABHYDROLASE"/>
</dbReference>
<proteinExistence type="predicted"/>
<dbReference type="Proteomes" id="UP000799771">
    <property type="component" value="Unassembled WGS sequence"/>
</dbReference>
<feature type="domain" description="AB hydrolase-1" evidence="1">
    <location>
        <begin position="93"/>
        <end position="378"/>
    </location>
</feature>
<organism evidence="2 3">
    <name type="scientific">Dothidotthia symphoricarpi CBS 119687</name>
    <dbReference type="NCBI Taxonomy" id="1392245"/>
    <lineage>
        <taxon>Eukaryota</taxon>
        <taxon>Fungi</taxon>
        <taxon>Dikarya</taxon>
        <taxon>Ascomycota</taxon>
        <taxon>Pezizomycotina</taxon>
        <taxon>Dothideomycetes</taxon>
        <taxon>Pleosporomycetidae</taxon>
        <taxon>Pleosporales</taxon>
        <taxon>Dothidotthiaceae</taxon>
        <taxon>Dothidotthia</taxon>
    </lineage>
</organism>
<dbReference type="InterPro" id="IPR050266">
    <property type="entry name" value="AB_hydrolase_sf"/>
</dbReference>
<protein>
    <submittedName>
        <fullName evidence="2">Alpha/beta-hydrolase</fullName>
    </submittedName>
</protein>
<dbReference type="RefSeq" id="XP_033526520.1">
    <property type="nucleotide sequence ID" value="XM_033667633.1"/>
</dbReference>
<evidence type="ECO:0000259" key="1">
    <source>
        <dbReference type="Pfam" id="PF00561"/>
    </source>
</evidence>